<comment type="caution">
    <text evidence="5">The sequence shown here is derived from an EMBL/GenBank/DDBJ whole genome shotgun (WGS) entry which is preliminary data.</text>
</comment>
<dbReference type="InterPro" id="IPR026954">
    <property type="entry name" value="PknH-like_Extracell"/>
</dbReference>
<name>A0A329KI21_9MYCO</name>
<feature type="compositionally biased region" description="Pro residues" evidence="1">
    <location>
        <begin position="8"/>
        <end position="30"/>
    </location>
</feature>
<feature type="compositionally biased region" description="Low complexity" evidence="1">
    <location>
        <begin position="107"/>
        <end position="129"/>
    </location>
</feature>
<keyword evidence="2" id="KW-0472">Membrane</keyword>
<dbReference type="Pfam" id="PF13828">
    <property type="entry name" value="DUF4190"/>
    <property type="match status" value="1"/>
</dbReference>
<protein>
    <recommendedName>
        <fullName evidence="7">Nuclease PIN</fullName>
    </recommendedName>
</protein>
<evidence type="ECO:0008006" key="7">
    <source>
        <dbReference type="Google" id="ProtNLM"/>
    </source>
</evidence>
<sequence>MTASWPGPSWPNPFDPGAPPPSPAQPPARPPSDEVNTLATLSVVFAFLLAPVGIVLGHFAIKDIRRRGERGRNRALVGLTLSYAFTVIAVVALVLWATLGNRQTGQPTAHSGATTAPGAAAKPSATVAAPPEPSVTPEGMQSLVLTGEDVAGLIKAPGMYVNKTWTQTHELQPGDSFDPPECTEAVFNGLTASYRDSGYRAIYGVDLGQHTNGFPHGVSEFVATFDNAAAAKGFVASAINHINGCAGRQLTYSHGGISGIYSVGTPVQTGPVTSVRSTLGTVQDNGRTTDVGGQHTSALRALAAKANVVVDVDVIGRDLGDDATTLVQGILGRIPS</sequence>
<evidence type="ECO:0000256" key="2">
    <source>
        <dbReference type="SAM" id="Phobius"/>
    </source>
</evidence>
<proteinExistence type="predicted"/>
<keyword evidence="2" id="KW-0812">Transmembrane</keyword>
<evidence type="ECO:0000256" key="1">
    <source>
        <dbReference type="SAM" id="MobiDB-lite"/>
    </source>
</evidence>
<organism evidence="5 6">
    <name type="scientific">Mycobacterium colombiense</name>
    <dbReference type="NCBI Taxonomy" id="339268"/>
    <lineage>
        <taxon>Bacteria</taxon>
        <taxon>Bacillati</taxon>
        <taxon>Actinomycetota</taxon>
        <taxon>Actinomycetes</taxon>
        <taxon>Mycobacteriales</taxon>
        <taxon>Mycobacteriaceae</taxon>
        <taxon>Mycobacterium</taxon>
        <taxon>Mycobacterium avium complex (MAC)</taxon>
    </lineage>
</organism>
<accession>A0A329KI21</accession>
<dbReference type="InterPro" id="IPR025241">
    <property type="entry name" value="DUF4190"/>
</dbReference>
<evidence type="ECO:0000259" key="3">
    <source>
        <dbReference type="Pfam" id="PF13828"/>
    </source>
</evidence>
<dbReference type="Gene3D" id="3.40.1000.70">
    <property type="entry name" value="PknH-like extracellular domain"/>
    <property type="match status" value="1"/>
</dbReference>
<feature type="transmembrane region" description="Helical" evidence="2">
    <location>
        <begin position="38"/>
        <end position="61"/>
    </location>
</feature>
<gene>
    <name evidence="5" type="ORF">DQP58_13775</name>
</gene>
<evidence type="ECO:0000313" key="5">
    <source>
        <dbReference type="EMBL" id="RAU94795.1"/>
    </source>
</evidence>
<dbReference type="Proteomes" id="UP000250347">
    <property type="component" value="Unassembled WGS sequence"/>
</dbReference>
<evidence type="ECO:0000313" key="6">
    <source>
        <dbReference type="Proteomes" id="UP000250347"/>
    </source>
</evidence>
<keyword evidence="2" id="KW-1133">Transmembrane helix</keyword>
<evidence type="ECO:0000259" key="4">
    <source>
        <dbReference type="Pfam" id="PF14032"/>
    </source>
</evidence>
<dbReference type="EMBL" id="QMEU01000035">
    <property type="protein sequence ID" value="RAU94795.1"/>
    <property type="molecule type" value="Genomic_DNA"/>
</dbReference>
<feature type="domain" description="PknH-like extracellular" evidence="4">
    <location>
        <begin position="135"/>
        <end position="333"/>
    </location>
</feature>
<dbReference type="InterPro" id="IPR038232">
    <property type="entry name" value="PknH-like_Extracell_sf"/>
</dbReference>
<dbReference type="AlphaFoldDB" id="A0A329KI21"/>
<feature type="region of interest" description="Disordered" evidence="1">
    <location>
        <begin position="1"/>
        <end position="33"/>
    </location>
</feature>
<feature type="region of interest" description="Disordered" evidence="1">
    <location>
        <begin position="104"/>
        <end position="139"/>
    </location>
</feature>
<reference evidence="5 6" key="1">
    <citation type="submission" date="2018-06" db="EMBL/GenBank/DDBJ databases">
        <title>NTM in soil in Japan.</title>
        <authorList>
            <person name="Ohya K."/>
        </authorList>
    </citation>
    <scope>NUCLEOTIDE SEQUENCE [LARGE SCALE GENOMIC DNA]</scope>
    <source>
        <strain evidence="5 6">GF76</strain>
    </source>
</reference>
<feature type="transmembrane region" description="Helical" evidence="2">
    <location>
        <begin position="73"/>
        <end position="97"/>
    </location>
</feature>
<feature type="domain" description="DUF4190" evidence="3">
    <location>
        <begin position="40"/>
        <end position="91"/>
    </location>
</feature>
<dbReference type="RefSeq" id="WP_112708905.1">
    <property type="nucleotide sequence ID" value="NZ_QMEU01000035.1"/>
</dbReference>
<dbReference type="Pfam" id="PF14032">
    <property type="entry name" value="PknH_C"/>
    <property type="match status" value="1"/>
</dbReference>